<reference evidence="3" key="1">
    <citation type="submission" date="2016-06" db="UniProtKB">
        <authorList>
            <consortium name="WormBaseParasite"/>
        </authorList>
    </citation>
    <scope>IDENTIFICATION</scope>
</reference>
<dbReference type="Proteomes" id="UP000271098">
    <property type="component" value="Unassembled WGS sequence"/>
</dbReference>
<keyword evidence="2" id="KW-1185">Reference proteome</keyword>
<proteinExistence type="predicted"/>
<dbReference type="EMBL" id="UYRT01006170">
    <property type="protein sequence ID" value="VDK39998.1"/>
    <property type="molecule type" value="Genomic_DNA"/>
</dbReference>
<evidence type="ECO:0000313" key="2">
    <source>
        <dbReference type="Proteomes" id="UP000271098"/>
    </source>
</evidence>
<organism evidence="3">
    <name type="scientific">Gongylonema pulchrum</name>
    <dbReference type="NCBI Taxonomy" id="637853"/>
    <lineage>
        <taxon>Eukaryota</taxon>
        <taxon>Metazoa</taxon>
        <taxon>Ecdysozoa</taxon>
        <taxon>Nematoda</taxon>
        <taxon>Chromadorea</taxon>
        <taxon>Rhabditida</taxon>
        <taxon>Spirurina</taxon>
        <taxon>Spiruromorpha</taxon>
        <taxon>Spiruroidea</taxon>
        <taxon>Gongylonematidae</taxon>
        <taxon>Gongylonema</taxon>
    </lineage>
</organism>
<reference evidence="1 2" key="2">
    <citation type="submission" date="2018-11" db="EMBL/GenBank/DDBJ databases">
        <authorList>
            <consortium name="Pathogen Informatics"/>
        </authorList>
    </citation>
    <scope>NUCLEOTIDE SEQUENCE [LARGE SCALE GENOMIC DNA]</scope>
</reference>
<dbReference type="WBParaSite" id="GPUH_0000355901-mRNA-1">
    <property type="protein sequence ID" value="GPUH_0000355901-mRNA-1"/>
    <property type="gene ID" value="GPUH_0000355901"/>
</dbReference>
<accession>A0A183D4B2</accession>
<name>A0A183D4B2_9BILA</name>
<gene>
    <name evidence="1" type="ORF">GPUH_LOCUS3553</name>
</gene>
<evidence type="ECO:0000313" key="3">
    <source>
        <dbReference type="WBParaSite" id="GPUH_0000355901-mRNA-1"/>
    </source>
</evidence>
<dbReference type="AlphaFoldDB" id="A0A183D4B2"/>
<evidence type="ECO:0000313" key="1">
    <source>
        <dbReference type="EMBL" id="VDK39998.1"/>
    </source>
</evidence>
<protein>
    <submittedName>
        <fullName evidence="3">PET domain-containing protein</fullName>
    </submittedName>
</protein>
<sequence length="80" mass="9241">MSVSRQGKHSTTTAIDSDCAEVDLTGMQWARRIRLPPVDIQDVYRQIQADAGRQLGLRDYQELVRVNCTNRLKHKNNDMR</sequence>